<keyword evidence="4" id="KW-0808">Transferase</keyword>
<comment type="similarity">
    <text evidence="2">Belongs to the YkuD family.</text>
</comment>
<feature type="domain" description="L,D-TPase catalytic" evidence="12">
    <location>
        <begin position="100"/>
        <end position="242"/>
    </location>
</feature>
<comment type="pathway">
    <text evidence="1 9">Cell wall biogenesis; peptidoglycan biosynthesis.</text>
</comment>
<feature type="active site" description="Proton donor/acceptor" evidence="9">
    <location>
        <position position="200"/>
    </location>
</feature>
<evidence type="ECO:0000313" key="13">
    <source>
        <dbReference type="EMBL" id="TRW99991.1"/>
    </source>
</evidence>
<evidence type="ECO:0000256" key="5">
    <source>
        <dbReference type="ARBA" id="ARBA00022801"/>
    </source>
</evidence>
<evidence type="ECO:0000256" key="3">
    <source>
        <dbReference type="ARBA" id="ARBA00022676"/>
    </source>
</evidence>
<dbReference type="RefSeq" id="WP_127030764.1">
    <property type="nucleotide sequence ID" value="NZ_RYFG02000046.1"/>
</dbReference>
<feature type="region of interest" description="Disordered" evidence="10">
    <location>
        <begin position="151"/>
        <end position="170"/>
    </location>
</feature>
<evidence type="ECO:0000256" key="11">
    <source>
        <dbReference type="SAM" id="SignalP"/>
    </source>
</evidence>
<feature type="region of interest" description="Disordered" evidence="10">
    <location>
        <begin position="319"/>
        <end position="339"/>
    </location>
</feature>
<dbReference type="PANTHER" id="PTHR30582">
    <property type="entry name" value="L,D-TRANSPEPTIDASE"/>
    <property type="match status" value="1"/>
</dbReference>
<dbReference type="SUPFAM" id="SSF141523">
    <property type="entry name" value="L,D-transpeptidase catalytic domain-like"/>
    <property type="match status" value="1"/>
</dbReference>
<proteinExistence type="inferred from homology"/>
<evidence type="ECO:0000256" key="1">
    <source>
        <dbReference type="ARBA" id="ARBA00004752"/>
    </source>
</evidence>
<gene>
    <name evidence="13" type="ORF">EKO24_006395</name>
</gene>
<keyword evidence="14" id="KW-1185">Reference proteome</keyword>
<dbReference type="InterPro" id="IPR005490">
    <property type="entry name" value="LD_TPept_cat_dom"/>
</dbReference>
<evidence type="ECO:0000256" key="10">
    <source>
        <dbReference type="SAM" id="MobiDB-lite"/>
    </source>
</evidence>
<reference evidence="13 14" key="1">
    <citation type="journal article" date="2019" name="Antonie Van Leeuwenhoek">
        <title>Description of 'Ca. Methylobacter oryzae' KRF1, a novel species from the environmentally important Methylobacter clade 2.</title>
        <authorList>
            <person name="Khatri K."/>
            <person name="Mohite J.A."/>
            <person name="Pandit P.S."/>
            <person name="Bahulikar R."/>
            <person name="Rahalkar M.C."/>
        </authorList>
    </citation>
    <scope>NUCLEOTIDE SEQUENCE [LARGE SCALE GENOMIC DNA]</scope>
    <source>
        <strain evidence="13 14">KRF1</strain>
    </source>
</reference>
<keyword evidence="3" id="KW-0328">Glycosyltransferase</keyword>
<keyword evidence="7 9" id="KW-0573">Peptidoglycan synthesis</keyword>
<keyword evidence="6 9" id="KW-0133">Cell shape</keyword>
<feature type="signal peptide" evidence="11">
    <location>
        <begin position="1"/>
        <end position="22"/>
    </location>
</feature>
<dbReference type="PROSITE" id="PS52029">
    <property type="entry name" value="LD_TPASE"/>
    <property type="match status" value="1"/>
</dbReference>
<evidence type="ECO:0000259" key="12">
    <source>
        <dbReference type="PROSITE" id="PS52029"/>
    </source>
</evidence>
<evidence type="ECO:0000313" key="14">
    <source>
        <dbReference type="Proteomes" id="UP000733744"/>
    </source>
</evidence>
<dbReference type="Pfam" id="PF03734">
    <property type="entry name" value="YkuD"/>
    <property type="match status" value="1"/>
</dbReference>
<evidence type="ECO:0000256" key="6">
    <source>
        <dbReference type="ARBA" id="ARBA00022960"/>
    </source>
</evidence>
<organism evidence="13 14">
    <name type="scientific">Candidatus Methylobacter oryzae</name>
    <dbReference type="NCBI Taxonomy" id="2497749"/>
    <lineage>
        <taxon>Bacteria</taxon>
        <taxon>Pseudomonadati</taxon>
        <taxon>Pseudomonadota</taxon>
        <taxon>Gammaproteobacteria</taxon>
        <taxon>Methylococcales</taxon>
        <taxon>Methylococcaceae</taxon>
        <taxon>Methylobacter</taxon>
    </lineage>
</organism>
<comment type="caution">
    <text evidence="13">The sequence shown here is derived from an EMBL/GenBank/DDBJ whole genome shotgun (WGS) entry which is preliminary data.</text>
</comment>
<dbReference type="EMBL" id="RYFG02000046">
    <property type="protein sequence ID" value="TRW99991.1"/>
    <property type="molecule type" value="Genomic_DNA"/>
</dbReference>
<evidence type="ECO:0000256" key="8">
    <source>
        <dbReference type="ARBA" id="ARBA00023316"/>
    </source>
</evidence>
<dbReference type="PANTHER" id="PTHR30582:SF24">
    <property type="entry name" value="L,D-TRANSPEPTIDASE ERFK_SRFK-RELATED"/>
    <property type="match status" value="1"/>
</dbReference>
<sequence length="339" mass="37503">MKTRSLFAFPVLLSVISGIANATTYTLPENSNDTVITQFHDEVPLTRAEQNETLLDVARRFLLGQMEIVRLNSDADRWNIKKNEIVRLANRRILPDTPHEGITLNIAEYRMYYYPPAQKGVAPQVMSYAHGIGRQDWKTPLGKTSVVQKVKDPSWHPPESIRREHAANGDPLPAVVPPGPHNPLGAYMLHLGVPGGYLIHGTDIDKIYGIGMQITHGCMRMYPEDIEALYNSVPVGTPVYMVKQPIKVGWLDNTLYIEAHPDLEGEETTPAEKLEVALKLIQKAGAAQSMPEFDQNALKQALTVLDGNPVALYKRLPQQTAPVSSPAGRGSKGGYYHGV</sequence>
<feature type="compositionally biased region" description="Basic and acidic residues" evidence="10">
    <location>
        <begin position="151"/>
        <end position="167"/>
    </location>
</feature>
<keyword evidence="8 9" id="KW-0961">Cell wall biogenesis/degradation</keyword>
<dbReference type="CDD" id="cd16913">
    <property type="entry name" value="YkuD_like"/>
    <property type="match status" value="1"/>
</dbReference>
<feature type="chain" id="PRO_5046799887" evidence="11">
    <location>
        <begin position="23"/>
        <end position="339"/>
    </location>
</feature>
<evidence type="ECO:0000256" key="9">
    <source>
        <dbReference type="PROSITE-ProRule" id="PRU01373"/>
    </source>
</evidence>
<dbReference type="Gene3D" id="2.40.440.10">
    <property type="entry name" value="L,D-transpeptidase catalytic domain-like"/>
    <property type="match status" value="1"/>
</dbReference>
<keyword evidence="5" id="KW-0378">Hydrolase</keyword>
<feature type="active site" description="Nucleophile" evidence="9">
    <location>
        <position position="218"/>
    </location>
</feature>
<evidence type="ECO:0000256" key="4">
    <source>
        <dbReference type="ARBA" id="ARBA00022679"/>
    </source>
</evidence>
<accession>A0ABY3CCP5</accession>
<feature type="compositionally biased region" description="Gly residues" evidence="10">
    <location>
        <begin position="330"/>
        <end position="339"/>
    </location>
</feature>
<dbReference type="InterPro" id="IPR038063">
    <property type="entry name" value="Transpep_catalytic_dom"/>
</dbReference>
<dbReference type="InterPro" id="IPR050979">
    <property type="entry name" value="LD-transpeptidase"/>
</dbReference>
<protein>
    <submittedName>
        <fullName evidence="13">L,D-transpeptidase family protein</fullName>
    </submittedName>
</protein>
<evidence type="ECO:0000256" key="2">
    <source>
        <dbReference type="ARBA" id="ARBA00005992"/>
    </source>
</evidence>
<keyword evidence="11" id="KW-0732">Signal</keyword>
<name>A0ABY3CCP5_9GAMM</name>
<evidence type="ECO:0000256" key="7">
    <source>
        <dbReference type="ARBA" id="ARBA00022984"/>
    </source>
</evidence>
<dbReference type="Proteomes" id="UP000733744">
    <property type="component" value="Unassembled WGS sequence"/>
</dbReference>